<dbReference type="AlphaFoldDB" id="A0A6A5DY90"/>
<proteinExistence type="predicted"/>
<sequence>MEERGLMERLEWQKERIAMEREIEMLRRRRLRTQQRPESPEPEPSCVSFKSDWSNDHFINFKGEQPSAEKR</sequence>
<feature type="region of interest" description="Disordered" evidence="1">
    <location>
        <begin position="30"/>
        <end position="49"/>
    </location>
</feature>
<protein>
    <submittedName>
        <fullName evidence="2">Uncharacterized protein</fullName>
    </submittedName>
</protein>
<keyword evidence="3" id="KW-1185">Reference proteome</keyword>
<reference evidence="2 3" key="1">
    <citation type="submission" date="2019-06" db="EMBL/GenBank/DDBJ databases">
        <title>A chromosome-scale genome assembly of the European perch, Perca fluviatilis.</title>
        <authorList>
            <person name="Roques C."/>
            <person name="Zahm M."/>
            <person name="Cabau C."/>
            <person name="Klopp C."/>
            <person name="Bouchez O."/>
            <person name="Donnadieu C."/>
            <person name="Kuhl H."/>
            <person name="Gislard M."/>
            <person name="Guendouz S."/>
            <person name="Journot L."/>
            <person name="Haffray P."/>
            <person name="Bestin A."/>
            <person name="Morvezen R."/>
            <person name="Feron R."/>
            <person name="Wen M."/>
            <person name="Jouanno E."/>
            <person name="Herpin A."/>
            <person name="Schartl M."/>
            <person name="Postlethwait J."/>
            <person name="Schaerlinger B."/>
            <person name="Chardard D."/>
            <person name="Lecocq T."/>
            <person name="Poncet C."/>
            <person name="Jaffrelo L."/>
            <person name="Lampietro C."/>
            <person name="Guiguen Y."/>
        </authorList>
    </citation>
    <scope>NUCLEOTIDE SEQUENCE [LARGE SCALE GENOMIC DNA]</scope>
    <source>
        <tissue evidence="2">Blood</tissue>
    </source>
</reference>
<evidence type="ECO:0000313" key="2">
    <source>
        <dbReference type="EMBL" id="KAF1371405.1"/>
    </source>
</evidence>
<name>A0A6A5DY90_PERFL</name>
<dbReference type="EMBL" id="VHII01000285">
    <property type="protein sequence ID" value="KAF1371405.1"/>
    <property type="molecule type" value="Genomic_DNA"/>
</dbReference>
<evidence type="ECO:0000256" key="1">
    <source>
        <dbReference type="SAM" id="MobiDB-lite"/>
    </source>
</evidence>
<accession>A0A6A5DY90</accession>
<evidence type="ECO:0000313" key="3">
    <source>
        <dbReference type="Proteomes" id="UP000465112"/>
    </source>
</evidence>
<organism evidence="2 3">
    <name type="scientific">Perca fluviatilis</name>
    <name type="common">European perch</name>
    <dbReference type="NCBI Taxonomy" id="8168"/>
    <lineage>
        <taxon>Eukaryota</taxon>
        <taxon>Metazoa</taxon>
        <taxon>Chordata</taxon>
        <taxon>Craniata</taxon>
        <taxon>Vertebrata</taxon>
        <taxon>Euteleostomi</taxon>
        <taxon>Actinopterygii</taxon>
        <taxon>Neopterygii</taxon>
        <taxon>Teleostei</taxon>
        <taxon>Neoteleostei</taxon>
        <taxon>Acanthomorphata</taxon>
        <taxon>Eupercaria</taxon>
        <taxon>Perciformes</taxon>
        <taxon>Percoidei</taxon>
        <taxon>Percidae</taxon>
        <taxon>Percinae</taxon>
        <taxon>Perca</taxon>
    </lineage>
</organism>
<gene>
    <name evidence="2" type="ORF">PFLUV_G00278670</name>
</gene>
<comment type="caution">
    <text evidence="2">The sequence shown here is derived from an EMBL/GenBank/DDBJ whole genome shotgun (WGS) entry which is preliminary data.</text>
</comment>
<dbReference type="Proteomes" id="UP000465112">
    <property type="component" value="Unassembled WGS sequence"/>
</dbReference>